<reference evidence="4" key="1">
    <citation type="submission" date="2023-08" db="EMBL/GenBank/DDBJ databases">
        <title>Genomic characterization of piscicolin 126 produced by Carnobacterium maltaromaticum CM22 strain isolated from salmon (Salmo salar).</title>
        <authorList>
            <person name="Gonzalez-Gragera E."/>
            <person name="Garcia-Lopez J.D."/>
            <person name="Teso-Perez C."/>
            <person name="Gimenez-Hernandez I."/>
            <person name="Peralta-Sanchez J.M."/>
            <person name="Valdivia E."/>
            <person name="Montalban-Lopez M."/>
            <person name="Martin-Platero A.M."/>
            <person name="Banos A."/>
            <person name="Martinez-Bueno M."/>
        </authorList>
    </citation>
    <scope>NUCLEOTIDE SEQUENCE</scope>
    <source>
        <strain evidence="4">CM22</strain>
    </source>
</reference>
<dbReference type="InterPro" id="IPR001638">
    <property type="entry name" value="Solute-binding_3/MltF_N"/>
</dbReference>
<dbReference type="CDD" id="cd00996">
    <property type="entry name" value="PBP2_AatB_like"/>
    <property type="match status" value="1"/>
</dbReference>
<evidence type="ECO:0000313" key="5">
    <source>
        <dbReference type="Proteomes" id="UP001290462"/>
    </source>
</evidence>
<protein>
    <submittedName>
        <fullName evidence="4">Amino acid ABC transporter substrate-binding protein</fullName>
    </submittedName>
</protein>
<dbReference type="Proteomes" id="UP001290462">
    <property type="component" value="Unassembled WGS sequence"/>
</dbReference>
<accession>A0AAW9JY36</accession>
<dbReference type="RefSeq" id="WP_010050447.1">
    <property type="nucleotide sequence ID" value="NZ_CAJGUR010000036.1"/>
</dbReference>
<comment type="caution">
    <text evidence="4">The sequence shown here is derived from an EMBL/GenBank/DDBJ whole genome shotgun (WGS) entry which is preliminary data.</text>
</comment>
<dbReference type="PROSITE" id="PS51257">
    <property type="entry name" value="PROKAR_LIPOPROTEIN"/>
    <property type="match status" value="1"/>
</dbReference>
<evidence type="ECO:0000259" key="3">
    <source>
        <dbReference type="SMART" id="SM00062"/>
    </source>
</evidence>
<evidence type="ECO:0000256" key="1">
    <source>
        <dbReference type="ARBA" id="ARBA00022729"/>
    </source>
</evidence>
<evidence type="ECO:0000313" key="4">
    <source>
        <dbReference type="EMBL" id="MDZ5760209.1"/>
    </source>
</evidence>
<dbReference type="PANTHER" id="PTHR35936:SF34">
    <property type="entry name" value="ABC TRANSPORTER EXTRACELLULAR-BINDING PROTEIN YCKB-RELATED"/>
    <property type="match status" value="1"/>
</dbReference>
<feature type="chain" id="PRO_5044015700" evidence="2">
    <location>
        <begin position="23"/>
        <end position="259"/>
    </location>
</feature>
<gene>
    <name evidence="4" type="ORF">RAK27_16345</name>
</gene>
<keyword evidence="1 2" id="KW-0732">Signal</keyword>
<dbReference type="Gene3D" id="3.40.190.10">
    <property type="entry name" value="Periplasmic binding protein-like II"/>
    <property type="match status" value="2"/>
</dbReference>
<name>A0AAW9JY36_CARML</name>
<dbReference type="EMBL" id="JAVBVO010000005">
    <property type="protein sequence ID" value="MDZ5760209.1"/>
    <property type="molecule type" value="Genomic_DNA"/>
</dbReference>
<dbReference type="Pfam" id="PF00497">
    <property type="entry name" value="SBP_bac_3"/>
    <property type="match status" value="1"/>
</dbReference>
<sequence>MKKKLILVSLLCLAFVIGGCKSETKANTNEKNKIIVGLDDTFVPMGYRDKAGKIVGLDVDLAKEFGKRANVDIEFQPIDWAMKETELNSGNIDLIWNGYAMNPERSEKVNFSTPYLEIGQAIIVLKDSPIETKNDLAGKTVAAQQSSSAVTILSQDAPELLKSFKGGEMVTYASNNDVFNDLDSKRSEAIIVGETYGRYTIKQKGEDNYRILKENFGVENIAVGVRKADKELLKQVNQALKEMEEDGTKEKIVNKWFSE</sequence>
<dbReference type="SUPFAM" id="SSF53850">
    <property type="entry name" value="Periplasmic binding protein-like II"/>
    <property type="match status" value="1"/>
</dbReference>
<dbReference type="PANTHER" id="PTHR35936">
    <property type="entry name" value="MEMBRANE-BOUND LYTIC MUREIN TRANSGLYCOSYLASE F"/>
    <property type="match status" value="1"/>
</dbReference>
<dbReference type="AlphaFoldDB" id="A0AAW9JY36"/>
<organism evidence="4 5">
    <name type="scientific">Carnobacterium maltaromaticum</name>
    <name type="common">Carnobacterium piscicola</name>
    <dbReference type="NCBI Taxonomy" id="2751"/>
    <lineage>
        <taxon>Bacteria</taxon>
        <taxon>Bacillati</taxon>
        <taxon>Bacillota</taxon>
        <taxon>Bacilli</taxon>
        <taxon>Lactobacillales</taxon>
        <taxon>Carnobacteriaceae</taxon>
        <taxon>Carnobacterium</taxon>
    </lineage>
</organism>
<evidence type="ECO:0000256" key="2">
    <source>
        <dbReference type="SAM" id="SignalP"/>
    </source>
</evidence>
<feature type="domain" description="Solute-binding protein family 3/N-terminal" evidence="3">
    <location>
        <begin position="33"/>
        <end position="259"/>
    </location>
</feature>
<proteinExistence type="predicted"/>
<feature type="signal peptide" evidence="2">
    <location>
        <begin position="1"/>
        <end position="22"/>
    </location>
</feature>
<dbReference type="SMART" id="SM00062">
    <property type="entry name" value="PBPb"/>
    <property type="match status" value="1"/>
</dbReference>